<dbReference type="EMBL" id="AMZH03007768">
    <property type="protein sequence ID" value="RRT60483.1"/>
    <property type="molecule type" value="Genomic_DNA"/>
</dbReference>
<proteinExistence type="predicted"/>
<name>A0A426Z973_ENSVE</name>
<reference evidence="1 2" key="1">
    <citation type="journal article" date="2014" name="Agronomy (Basel)">
        <title>A Draft Genome Sequence for Ensete ventricosum, the Drought-Tolerant Tree Against Hunger.</title>
        <authorList>
            <person name="Harrison J."/>
            <person name="Moore K.A."/>
            <person name="Paszkiewicz K."/>
            <person name="Jones T."/>
            <person name="Grant M."/>
            <person name="Ambacheew D."/>
            <person name="Muzemil S."/>
            <person name="Studholme D.J."/>
        </authorList>
    </citation>
    <scope>NUCLEOTIDE SEQUENCE [LARGE SCALE GENOMIC DNA]</scope>
</reference>
<dbReference type="AlphaFoldDB" id="A0A426Z973"/>
<organism evidence="1 2">
    <name type="scientific">Ensete ventricosum</name>
    <name type="common">Abyssinian banana</name>
    <name type="synonym">Musa ensete</name>
    <dbReference type="NCBI Taxonomy" id="4639"/>
    <lineage>
        <taxon>Eukaryota</taxon>
        <taxon>Viridiplantae</taxon>
        <taxon>Streptophyta</taxon>
        <taxon>Embryophyta</taxon>
        <taxon>Tracheophyta</taxon>
        <taxon>Spermatophyta</taxon>
        <taxon>Magnoliopsida</taxon>
        <taxon>Liliopsida</taxon>
        <taxon>Zingiberales</taxon>
        <taxon>Musaceae</taxon>
        <taxon>Ensete</taxon>
    </lineage>
</organism>
<gene>
    <name evidence="1" type="ORF">B296_00038685</name>
</gene>
<dbReference type="Proteomes" id="UP000287651">
    <property type="component" value="Unassembled WGS sequence"/>
</dbReference>
<sequence length="65" mass="7241">VIHRHPLGYPLLPLLRRSTDRSNRSSISSAEVNRYHIFTVVDNTTVSLISGQDLRPSQELDLAGA</sequence>
<evidence type="ECO:0000313" key="2">
    <source>
        <dbReference type="Proteomes" id="UP000287651"/>
    </source>
</evidence>
<accession>A0A426Z973</accession>
<evidence type="ECO:0000313" key="1">
    <source>
        <dbReference type="EMBL" id="RRT60483.1"/>
    </source>
</evidence>
<feature type="non-terminal residue" evidence="1">
    <location>
        <position position="1"/>
    </location>
</feature>
<comment type="caution">
    <text evidence="1">The sequence shown here is derived from an EMBL/GenBank/DDBJ whole genome shotgun (WGS) entry which is preliminary data.</text>
</comment>
<protein>
    <submittedName>
        <fullName evidence="1">Uncharacterized protein</fullName>
    </submittedName>
</protein>